<dbReference type="InterPro" id="IPR006501">
    <property type="entry name" value="Pectinesterase_inhib_dom"/>
</dbReference>
<dbReference type="SMART" id="SM00856">
    <property type="entry name" value="PMEI"/>
    <property type="match status" value="1"/>
</dbReference>
<dbReference type="Pfam" id="PF04043">
    <property type="entry name" value="PMEI"/>
    <property type="match status" value="1"/>
</dbReference>
<dbReference type="GO" id="GO:0004857">
    <property type="term" value="F:enzyme inhibitor activity"/>
    <property type="evidence" value="ECO:0007669"/>
    <property type="project" value="InterPro"/>
</dbReference>
<organism evidence="2">
    <name type="scientific">Sesamum calycinum</name>
    <dbReference type="NCBI Taxonomy" id="2727403"/>
    <lineage>
        <taxon>Eukaryota</taxon>
        <taxon>Viridiplantae</taxon>
        <taxon>Streptophyta</taxon>
        <taxon>Embryophyta</taxon>
        <taxon>Tracheophyta</taxon>
        <taxon>Spermatophyta</taxon>
        <taxon>Magnoliopsida</taxon>
        <taxon>eudicotyledons</taxon>
        <taxon>Gunneridae</taxon>
        <taxon>Pentapetalae</taxon>
        <taxon>asterids</taxon>
        <taxon>lamiids</taxon>
        <taxon>Lamiales</taxon>
        <taxon>Pedaliaceae</taxon>
        <taxon>Sesamum</taxon>
    </lineage>
</organism>
<evidence type="ECO:0000313" key="2">
    <source>
        <dbReference type="EMBL" id="KAL0342617.1"/>
    </source>
</evidence>
<protein>
    <recommendedName>
        <fullName evidence="1">Pectinesterase inhibitor domain-containing protein</fullName>
    </recommendedName>
</protein>
<gene>
    <name evidence="2" type="ORF">Scaly_1924300</name>
</gene>
<dbReference type="EMBL" id="JACGWM010000011">
    <property type="protein sequence ID" value="KAL0342617.1"/>
    <property type="molecule type" value="Genomic_DNA"/>
</dbReference>
<dbReference type="AlphaFoldDB" id="A0AAW2NF17"/>
<name>A0AAW2NF17_9LAMI</name>
<dbReference type="SUPFAM" id="SSF101148">
    <property type="entry name" value="Plant invertase/pectin methylesterase inhibitor"/>
    <property type="match status" value="1"/>
</dbReference>
<evidence type="ECO:0000259" key="1">
    <source>
        <dbReference type="SMART" id="SM00856"/>
    </source>
</evidence>
<reference evidence="2" key="1">
    <citation type="submission" date="2020-06" db="EMBL/GenBank/DDBJ databases">
        <authorList>
            <person name="Li T."/>
            <person name="Hu X."/>
            <person name="Zhang T."/>
            <person name="Song X."/>
            <person name="Zhang H."/>
            <person name="Dai N."/>
            <person name="Sheng W."/>
            <person name="Hou X."/>
            <person name="Wei L."/>
        </authorList>
    </citation>
    <scope>NUCLEOTIDE SEQUENCE</scope>
    <source>
        <strain evidence="2">KEN8</strain>
        <tissue evidence="2">Leaf</tissue>
    </source>
</reference>
<feature type="domain" description="Pectinesterase inhibitor" evidence="1">
    <location>
        <begin position="8"/>
        <end position="172"/>
    </location>
</feature>
<accession>A0AAW2NF17</accession>
<sequence length="220" mass="24431">MSEDQPTLLNPALQAFCFIASNTSSCIKTFDPIVSAKSVSDPNQIFTLSLQKAVKELEKVIPLLPLNTVPIRDGKETVAAFKNCSTSLHDALRQIRDTLGKMRANPFVEAQSDEQRADMMYWITVAEENLQSCIDDLATDGNKVRATVLGVKAYVNGGRDFLLRFADVLQMFWIDNGSADWGIINLENLFGICVGGLELFFVLHVLHTMYNSLTAFTSIF</sequence>
<dbReference type="InterPro" id="IPR035513">
    <property type="entry name" value="Invertase/methylesterase_inhib"/>
</dbReference>
<dbReference type="Gene3D" id="1.20.140.40">
    <property type="entry name" value="Invertase/pectin methylesterase inhibitor family protein"/>
    <property type="match status" value="1"/>
</dbReference>
<reference evidence="2" key="2">
    <citation type="journal article" date="2024" name="Plant">
        <title>Genomic evolution and insights into agronomic trait innovations of Sesamum species.</title>
        <authorList>
            <person name="Miao H."/>
            <person name="Wang L."/>
            <person name="Qu L."/>
            <person name="Liu H."/>
            <person name="Sun Y."/>
            <person name="Le M."/>
            <person name="Wang Q."/>
            <person name="Wei S."/>
            <person name="Zheng Y."/>
            <person name="Lin W."/>
            <person name="Duan Y."/>
            <person name="Cao H."/>
            <person name="Xiong S."/>
            <person name="Wang X."/>
            <person name="Wei L."/>
            <person name="Li C."/>
            <person name="Ma Q."/>
            <person name="Ju M."/>
            <person name="Zhao R."/>
            <person name="Li G."/>
            <person name="Mu C."/>
            <person name="Tian Q."/>
            <person name="Mei H."/>
            <person name="Zhang T."/>
            <person name="Gao T."/>
            <person name="Zhang H."/>
        </authorList>
    </citation>
    <scope>NUCLEOTIDE SEQUENCE</scope>
    <source>
        <strain evidence="2">KEN8</strain>
    </source>
</reference>
<comment type="caution">
    <text evidence="2">The sequence shown here is derived from an EMBL/GenBank/DDBJ whole genome shotgun (WGS) entry which is preliminary data.</text>
</comment>
<proteinExistence type="predicted"/>